<reference evidence="2" key="1">
    <citation type="journal article" date="2023" name="Mol. Phylogenet. Evol.">
        <title>Genome-scale phylogeny and comparative genomics of the fungal order Sordariales.</title>
        <authorList>
            <person name="Hensen N."/>
            <person name="Bonometti L."/>
            <person name="Westerberg I."/>
            <person name="Brannstrom I.O."/>
            <person name="Guillou S."/>
            <person name="Cros-Aarteil S."/>
            <person name="Calhoun S."/>
            <person name="Haridas S."/>
            <person name="Kuo A."/>
            <person name="Mondo S."/>
            <person name="Pangilinan J."/>
            <person name="Riley R."/>
            <person name="LaButti K."/>
            <person name="Andreopoulos B."/>
            <person name="Lipzen A."/>
            <person name="Chen C."/>
            <person name="Yan M."/>
            <person name="Daum C."/>
            <person name="Ng V."/>
            <person name="Clum A."/>
            <person name="Steindorff A."/>
            <person name="Ohm R.A."/>
            <person name="Martin F."/>
            <person name="Silar P."/>
            <person name="Natvig D.O."/>
            <person name="Lalanne C."/>
            <person name="Gautier V."/>
            <person name="Ament-Velasquez S.L."/>
            <person name="Kruys A."/>
            <person name="Hutchinson M.I."/>
            <person name="Powell A.J."/>
            <person name="Barry K."/>
            <person name="Miller A.N."/>
            <person name="Grigoriev I.V."/>
            <person name="Debuchy R."/>
            <person name="Gladieux P."/>
            <person name="Hiltunen Thoren M."/>
            <person name="Johannesson H."/>
        </authorList>
    </citation>
    <scope>NUCLEOTIDE SEQUENCE</scope>
    <source>
        <strain evidence="2">PSN324</strain>
    </source>
</reference>
<dbReference type="InterPro" id="IPR010730">
    <property type="entry name" value="HET"/>
</dbReference>
<proteinExistence type="predicted"/>
<dbReference type="EMBL" id="MU864962">
    <property type="protein sequence ID" value="KAK4463259.1"/>
    <property type="molecule type" value="Genomic_DNA"/>
</dbReference>
<accession>A0AAV9HT79</accession>
<comment type="caution">
    <text evidence="2">The sequence shown here is derived from an EMBL/GenBank/DDBJ whole genome shotgun (WGS) entry which is preliminary data.</text>
</comment>
<feature type="domain" description="Heterokaryon incompatibility" evidence="1">
    <location>
        <begin position="107"/>
        <end position="307"/>
    </location>
</feature>
<sequence length="729" mass="82097">MHAFCKVMHSQHCLEVLGMNTASPPDCIKPATPYTGIYSVQDFRKDILDFFRCQYTMADDFIYQYHHLEEGEIRLAQLHVPTSAVTASFTPAITIVHKRLVDVKGQYEALSYVWGNTNPGGMRLLGCLGTGRFLWIGENLWSALRMLIQRRQAKSKKSSGTDLVWIDAICINQADEREKGHQVMRMRDIYQLSARTVAHLGEEKDDSRLFMWFMKRTVRKLMERFRRIHDEAAIRARIVVEYAIMADDEGFIDGAVRNETAKIINQIFAEFCDDPVMSKLLDNRRIMKSFALLLARPYFQRIWTVQELAAAGDSTLYCGSHFCDPVWMSCLLLNTLHPAGIQLTDYIDDHATRMSMCRGIAQFTATMSLRGNLRDNSYRGLHFLLQSFRPSLATNELDKVYALIGLSGEKHLEGFPIDYTKTKAEVYLKAAKAIIFTLDGPGEHVLYEAARSENALTDCPSWVPDWTEMPIRTNLGLTLSATAKWYCDASGERRRAVKADGKSGRPERMSIRPSGKTLHMKAAVLQQIAALGSPPAPNSEGSAALNTIHLANVIEDLARYKDELGSSAYPPTGQPIDTALGILLEADQPRQTDGVTNWNEEPGTRSFLYGVDFEVLLERAILGKPYRAFAAQIYLGCRSSIHNMIKATVGRRFAVSDSDRSFAALVPTRTQIGDWICILERAMVPFILRKNPEDGTFTLVGDAYVHGMMLGEMFEDEENLPVMQDIVIR</sequence>
<dbReference type="PANTHER" id="PTHR24148:SF64">
    <property type="entry name" value="HETEROKARYON INCOMPATIBILITY DOMAIN-CONTAINING PROTEIN"/>
    <property type="match status" value="1"/>
</dbReference>
<organism evidence="2 3">
    <name type="scientific">Cladorrhinum samala</name>
    <dbReference type="NCBI Taxonomy" id="585594"/>
    <lineage>
        <taxon>Eukaryota</taxon>
        <taxon>Fungi</taxon>
        <taxon>Dikarya</taxon>
        <taxon>Ascomycota</taxon>
        <taxon>Pezizomycotina</taxon>
        <taxon>Sordariomycetes</taxon>
        <taxon>Sordariomycetidae</taxon>
        <taxon>Sordariales</taxon>
        <taxon>Podosporaceae</taxon>
        <taxon>Cladorrhinum</taxon>
    </lineage>
</organism>
<evidence type="ECO:0000313" key="3">
    <source>
        <dbReference type="Proteomes" id="UP001321749"/>
    </source>
</evidence>
<evidence type="ECO:0000259" key="1">
    <source>
        <dbReference type="Pfam" id="PF06985"/>
    </source>
</evidence>
<keyword evidence="3" id="KW-1185">Reference proteome</keyword>
<evidence type="ECO:0000313" key="2">
    <source>
        <dbReference type="EMBL" id="KAK4463259.1"/>
    </source>
</evidence>
<gene>
    <name evidence="2" type="ORF">QBC42DRAFT_266294</name>
</gene>
<name>A0AAV9HT79_9PEZI</name>
<protein>
    <submittedName>
        <fullName evidence="2">Het-domain protein</fullName>
    </submittedName>
</protein>
<dbReference type="Pfam" id="PF06985">
    <property type="entry name" value="HET"/>
    <property type="match status" value="1"/>
</dbReference>
<dbReference type="PANTHER" id="PTHR24148">
    <property type="entry name" value="ANKYRIN REPEAT DOMAIN-CONTAINING PROTEIN 39 HOMOLOG-RELATED"/>
    <property type="match status" value="1"/>
</dbReference>
<dbReference type="InterPro" id="IPR052895">
    <property type="entry name" value="HetReg/Transcr_Mod"/>
</dbReference>
<dbReference type="AlphaFoldDB" id="A0AAV9HT79"/>
<reference evidence="2" key="2">
    <citation type="submission" date="2023-06" db="EMBL/GenBank/DDBJ databases">
        <authorList>
            <consortium name="Lawrence Berkeley National Laboratory"/>
            <person name="Mondo S.J."/>
            <person name="Hensen N."/>
            <person name="Bonometti L."/>
            <person name="Westerberg I."/>
            <person name="Brannstrom I.O."/>
            <person name="Guillou S."/>
            <person name="Cros-Aarteil S."/>
            <person name="Calhoun S."/>
            <person name="Haridas S."/>
            <person name="Kuo A."/>
            <person name="Pangilinan J."/>
            <person name="Riley R."/>
            <person name="Labutti K."/>
            <person name="Andreopoulos B."/>
            <person name="Lipzen A."/>
            <person name="Chen C."/>
            <person name="Yanf M."/>
            <person name="Daum C."/>
            <person name="Ng V."/>
            <person name="Clum A."/>
            <person name="Steindorff A."/>
            <person name="Ohm R."/>
            <person name="Martin F."/>
            <person name="Silar P."/>
            <person name="Natvig D."/>
            <person name="Lalanne C."/>
            <person name="Gautier V."/>
            <person name="Ament-Velasquez S.L."/>
            <person name="Kruys A."/>
            <person name="Hutchinson M.I."/>
            <person name="Powell A.J."/>
            <person name="Barry K."/>
            <person name="Miller A.N."/>
            <person name="Grigoriev I.V."/>
            <person name="Debuchy R."/>
            <person name="Gladieux P."/>
            <person name="Thoren M.H."/>
            <person name="Johannesson H."/>
        </authorList>
    </citation>
    <scope>NUCLEOTIDE SEQUENCE</scope>
    <source>
        <strain evidence="2">PSN324</strain>
    </source>
</reference>
<dbReference type="Pfam" id="PF26639">
    <property type="entry name" value="Het-6_barrel"/>
    <property type="match status" value="1"/>
</dbReference>
<dbReference type="Proteomes" id="UP001321749">
    <property type="component" value="Unassembled WGS sequence"/>
</dbReference>